<dbReference type="Gene3D" id="3.30.450.20">
    <property type="entry name" value="PAS domain"/>
    <property type="match status" value="1"/>
</dbReference>
<dbReference type="PANTHER" id="PTHR45138">
    <property type="entry name" value="REGULATORY COMPONENTS OF SENSORY TRANSDUCTION SYSTEM"/>
    <property type="match status" value="1"/>
</dbReference>
<keyword evidence="5" id="KW-0418">Kinase</keyword>
<gene>
    <name evidence="5" type="ORF">NOR51B_1515</name>
</gene>
<dbReference type="Pfam" id="PF00990">
    <property type="entry name" value="GGDEF"/>
    <property type="match status" value="1"/>
</dbReference>
<feature type="domain" description="GGDEF" evidence="4">
    <location>
        <begin position="354"/>
        <end position="487"/>
    </location>
</feature>
<accession>B8KV43</accession>
<evidence type="ECO:0000313" key="6">
    <source>
        <dbReference type="Proteomes" id="UP000004699"/>
    </source>
</evidence>
<reference evidence="6" key="1">
    <citation type="journal article" date="2013" name="BMC Microbiol.">
        <title>Taxonomy and evolution of bacteriochlorophyll a-containing members of the OM60/NOR5 clade of marine gammaproteobacteria: description of Luminiphilus syltensis gen. nov., sp. nov., reclassification of Haliea rubra as Pseudohaliea rubra gen. nov., comb. nov., and emendation of Chromatocurvus halotolerans.</title>
        <authorList>
            <person name="Spring S."/>
            <person name="Riedel T."/>
            <person name="Sproer C."/>
            <person name="Yan S."/>
            <person name="Harder J."/>
            <person name="Fuchs B.M."/>
        </authorList>
    </citation>
    <scope>NUCLEOTIDE SEQUENCE [LARGE SCALE GENOMIC DNA]</scope>
    <source>
        <strain evidence="6">NOR51-B</strain>
    </source>
</reference>
<dbReference type="FunFam" id="3.30.70.270:FF:000001">
    <property type="entry name" value="Diguanylate cyclase domain protein"/>
    <property type="match status" value="1"/>
</dbReference>
<dbReference type="EC" id="2.7.7.65" evidence="2"/>
<dbReference type="GO" id="GO:0052621">
    <property type="term" value="F:diguanylate cyclase activity"/>
    <property type="evidence" value="ECO:0007669"/>
    <property type="project" value="UniProtKB-EC"/>
</dbReference>
<evidence type="ECO:0000256" key="1">
    <source>
        <dbReference type="ARBA" id="ARBA00001946"/>
    </source>
</evidence>
<protein>
    <recommendedName>
        <fullName evidence="2">diguanylate cyclase</fullName>
        <ecNumber evidence="2">2.7.7.65</ecNumber>
    </recommendedName>
</protein>
<dbReference type="InterPro" id="IPR029787">
    <property type="entry name" value="Nucleotide_cyclase"/>
</dbReference>
<name>B8KV43_9GAMM</name>
<dbReference type="NCBIfam" id="TIGR00254">
    <property type="entry name" value="GGDEF"/>
    <property type="match status" value="1"/>
</dbReference>
<dbReference type="PROSITE" id="PS50887">
    <property type="entry name" value="GGDEF"/>
    <property type="match status" value="1"/>
</dbReference>
<dbReference type="Gene3D" id="3.30.70.270">
    <property type="match status" value="1"/>
</dbReference>
<dbReference type="eggNOG" id="COG3706">
    <property type="taxonomic scope" value="Bacteria"/>
</dbReference>
<dbReference type="HOGENOM" id="CLU_602319_0_0_6"/>
<dbReference type="InterPro" id="IPR043128">
    <property type="entry name" value="Rev_trsase/Diguanyl_cyclase"/>
</dbReference>
<keyword evidence="5" id="KW-0808">Transferase</keyword>
<dbReference type="PANTHER" id="PTHR45138:SF9">
    <property type="entry name" value="DIGUANYLATE CYCLASE DGCM-RELATED"/>
    <property type="match status" value="1"/>
</dbReference>
<dbReference type="InterPro" id="IPR000160">
    <property type="entry name" value="GGDEF_dom"/>
</dbReference>
<keyword evidence="6" id="KW-1185">Reference proteome</keyword>
<evidence type="ECO:0000259" key="4">
    <source>
        <dbReference type="PROSITE" id="PS50887"/>
    </source>
</evidence>
<dbReference type="GO" id="GO:0043709">
    <property type="term" value="P:cell adhesion involved in single-species biofilm formation"/>
    <property type="evidence" value="ECO:0007669"/>
    <property type="project" value="TreeGrafter"/>
</dbReference>
<comment type="catalytic activity">
    <reaction evidence="3">
        <text>2 GTP = 3',3'-c-di-GMP + 2 diphosphate</text>
        <dbReference type="Rhea" id="RHEA:24898"/>
        <dbReference type="ChEBI" id="CHEBI:33019"/>
        <dbReference type="ChEBI" id="CHEBI:37565"/>
        <dbReference type="ChEBI" id="CHEBI:58805"/>
        <dbReference type="EC" id="2.7.7.65"/>
    </reaction>
</comment>
<dbReference type="CDD" id="cd01949">
    <property type="entry name" value="GGDEF"/>
    <property type="match status" value="1"/>
</dbReference>
<dbReference type="EMBL" id="DS999411">
    <property type="protein sequence ID" value="EED35569.1"/>
    <property type="molecule type" value="Genomic_DNA"/>
</dbReference>
<proteinExistence type="predicted"/>
<organism evidence="5 6">
    <name type="scientific">Luminiphilus syltensis NOR5-1B</name>
    <dbReference type="NCBI Taxonomy" id="565045"/>
    <lineage>
        <taxon>Bacteria</taxon>
        <taxon>Pseudomonadati</taxon>
        <taxon>Pseudomonadota</taxon>
        <taxon>Gammaproteobacteria</taxon>
        <taxon>Cellvibrionales</taxon>
        <taxon>Halieaceae</taxon>
        <taxon>Luminiphilus</taxon>
    </lineage>
</organism>
<evidence type="ECO:0000313" key="5">
    <source>
        <dbReference type="EMBL" id="EED35569.1"/>
    </source>
</evidence>
<sequence>MVTMTHPQGDEFALCRATIISLLRDNEDWLMRRILDYAHRQDYTQYTSTMMCAWQASIAGLSEALIKGAQEQTRSSIEFTPNQDFIHDALAHFAVEEAILHRKRGIKPGMFLSLLKYYRQAYTDLVDERCADSPHIKTLRHFVLKRFDLLEIALVTEWNSTPMDKVVDELSTTNRKLTNEKNFYLTAFESLGTPAFLLDHELEVTDANQAAVSLLTGMNARAGEVYYDAAAITGHDQDFVSENVILNRPVTELMPELTDFIGKRCDTEAQKSGDVSMTIRDEDYDFFFDQHPLQDISGQFAGSIMFLKDISDRKAVERRLKAIADKDPLTGAGNRRALESVIKSELSRAHRHDEPLSVAILDIDWFKSVNDNYGHLMGDRVLIDIAKLCKDLIRPYDTFARIGGEEFALLLPKTSVPEAERLAERLRQRVAEHTTQAGENRVQVTISIGVALLAKGAKTLEEMIESADRALYCAKLDGRNRVVTFEQLRSNKPA</sequence>
<evidence type="ECO:0000256" key="2">
    <source>
        <dbReference type="ARBA" id="ARBA00012528"/>
    </source>
</evidence>
<dbReference type="GO" id="GO:1902201">
    <property type="term" value="P:negative regulation of bacterial-type flagellum-dependent cell motility"/>
    <property type="evidence" value="ECO:0007669"/>
    <property type="project" value="TreeGrafter"/>
</dbReference>
<dbReference type="GO" id="GO:0005886">
    <property type="term" value="C:plasma membrane"/>
    <property type="evidence" value="ECO:0007669"/>
    <property type="project" value="TreeGrafter"/>
</dbReference>
<dbReference type="InterPro" id="IPR050469">
    <property type="entry name" value="Diguanylate_Cyclase"/>
</dbReference>
<dbReference type="STRING" id="565045.NOR51B_1515"/>
<comment type="cofactor">
    <cofactor evidence="1">
        <name>Mg(2+)</name>
        <dbReference type="ChEBI" id="CHEBI:18420"/>
    </cofactor>
</comment>
<dbReference type="AlphaFoldDB" id="B8KV43"/>
<dbReference type="SMART" id="SM00267">
    <property type="entry name" value="GGDEF"/>
    <property type="match status" value="1"/>
</dbReference>
<dbReference type="OrthoDB" id="9812260at2"/>
<evidence type="ECO:0000256" key="3">
    <source>
        <dbReference type="ARBA" id="ARBA00034247"/>
    </source>
</evidence>
<dbReference type="GO" id="GO:0016301">
    <property type="term" value="F:kinase activity"/>
    <property type="evidence" value="ECO:0007669"/>
    <property type="project" value="UniProtKB-KW"/>
</dbReference>
<dbReference type="SUPFAM" id="SSF55073">
    <property type="entry name" value="Nucleotide cyclase"/>
    <property type="match status" value="1"/>
</dbReference>
<dbReference type="Proteomes" id="UP000004699">
    <property type="component" value="Unassembled WGS sequence"/>
</dbReference>